<dbReference type="InterPro" id="IPR004358">
    <property type="entry name" value="Sig_transdc_His_kin-like_C"/>
</dbReference>
<dbReference type="InterPro" id="IPR001789">
    <property type="entry name" value="Sig_transdc_resp-reg_receiver"/>
</dbReference>
<dbReference type="SUPFAM" id="SSF55874">
    <property type="entry name" value="ATPase domain of HSP90 chaperone/DNA topoisomerase II/histidine kinase"/>
    <property type="match status" value="1"/>
</dbReference>
<keyword evidence="5" id="KW-0547">Nucleotide-binding</keyword>
<evidence type="ECO:0000256" key="2">
    <source>
        <dbReference type="ARBA" id="ARBA00012438"/>
    </source>
</evidence>
<dbReference type="SMART" id="SM00448">
    <property type="entry name" value="REC"/>
    <property type="match status" value="1"/>
</dbReference>
<evidence type="ECO:0000256" key="5">
    <source>
        <dbReference type="ARBA" id="ARBA00022741"/>
    </source>
</evidence>
<feature type="domain" description="Response regulatory" evidence="11">
    <location>
        <begin position="440"/>
        <end position="554"/>
    </location>
</feature>
<keyword evidence="6" id="KW-0418">Kinase</keyword>
<dbReference type="CDD" id="cd00082">
    <property type="entry name" value="HisKA"/>
    <property type="match status" value="1"/>
</dbReference>
<dbReference type="PANTHER" id="PTHR43065:SF46">
    <property type="entry name" value="C4-DICARBOXYLATE TRANSPORT SENSOR PROTEIN DCTB"/>
    <property type="match status" value="1"/>
</dbReference>
<dbReference type="SUPFAM" id="SSF47384">
    <property type="entry name" value="Homodimeric domain of signal transducing histidine kinase"/>
    <property type="match status" value="1"/>
</dbReference>
<evidence type="ECO:0000256" key="9">
    <source>
        <dbReference type="PROSITE-ProRule" id="PRU00169"/>
    </source>
</evidence>
<keyword evidence="7" id="KW-0067">ATP-binding</keyword>
<sequence>MTTPTKPEHPLIVVYAPIGRDGPATAELLRRSGMDAVVCHGVDEVLRRAETDASAVFIAEEGLFGHDLQALSDWVDQQPPWSDFPFVVLTSKHQQPAVAAWRQRMVAALRNVSLLERPVQSITLTSAIQAAVRGRLRQYEVRALIDARERASQELEALVVERTSELERTNLELRTQMAERAHIEETLRQTQKIEAIGQLTGGIAHDFNNLLMVISGGLDMLDRRADPERRKRLMDGMRQAAQRGSALTRQLLAFSRRQSLAPEAVDLAQRISQMRELLDRSLRGDVHVKEEFASDLWPVEVDPGELELVILNLAVNARDAMPEGGSILLQACNAPGEQVLGRRGDFVRLAVIDSGVGIPADVRNRVFDPFFTTKEIGKGSGLGLAQVYGFARQSGGTVWIDTECGQGTSVVMLLPRSVNLPSPTKDQPLVNEPARRSVGNVLLVDDDDEVAALVGEMLEHLGYEVTYAASAAAALGALANEREVDVVFSDVMMPGGMNGLELAREIRARQFGVPVLLTSGYAEAIKQTAEAEGVQVLAKPYRLEELAAALKGVVETILAPHSLAARDVHRLDG</sequence>
<organism evidence="12 13">
    <name type="scientific">Stutzerimonas zhaodongensis</name>
    <dbReference type="NCBI Taxonomy" id="1176257"/>
    <lineage>
        <taxon>Bacteria</taxon>
        <taxon>Pseudomonadati</taxon>
        <taxon>Pseudomonadota</taxon>
        <taxon>Gammaproteobacteria</taxon>
        <taxon>Pseudomonadales</taxon>
        <taxon>Pseudomonadaceae</taxon>
        <taxon>Stutzerimonas</taxon>
    </lineage>
</organism>
<dbReference type="Proteomes" id="UP000252554">
    <property type="component" value="Unassembled WGS sequence"/>
</dbReference>
<keyword evidence="3 9" id="KW-0597">Phosphoprotein</keyword>
<dbReference type="RefSeq" id="WP_081262898.1">
    <property type="nucleotide sequence ID" value="NZ_QNTV01000002.1"/>
</dbReference>
<gene>
    <name evidence="12" type="ORF">DQ403_05540</name>
</gene>
<feature type="domain" description="Histidine kinase" evidence="10">
    <location>
        <begin position="202"/>
        <end position="418"/>
    </location>
</feature>
<reference evidence="12 13" key="1">
    <citation type="submission" date="2018-06" db="EMBL/GenBank/DDBJ databases">
        <title>Whole genome sequencing of four bacterial strains from South Shetland trench revealing bio-synthetic gene clusters.</title>
        <authorList>
            <person name="Abdel-Mageed W.M."/>
            <person name="Lehri B."/>
            <person name="Jarmusch S.A."/>
            <person name="Miranda K."/>
            <person name="Goodfellow M."/>
            <person name="Jaspars M."/>
            <person name="Karlyshev A.V."/>
        </authorList>
    </citation>
    <scope>NUCLEOTIDE SEQUENCE [LARGE SCALE GENOMIC DNA]</scope>
    <source>
        <strain evidence="12 13">SST2</strain>
    </source>
</reference>
<proteinExistence type="predicted"/>
<dbReference type="InterPro" id="IPR003661">
    <property type="entry name" value="HisK_dim/P_dom"/>
</dbReference>
<keyword evidence="4" id="KW-0808">Transferase</keyword>
<dbReference type="AlphaFoldDB" id="A0A365PYE3"/>
<evidence type="ECO:0000256" key="1">
    <source>
        <dbReference type="ARBA" id="ARBA00000085"/>
    </source>
</evidence>
<dbReference type="InterPro" id="IPR011006">
    <property type="entry name" value="CheY-like_superfamily"/>
</dbReference>
<dbReference type="InterPro" id="IPR036890">
    <property type="entry name" value="HATPase_C_sf"/>
</dbReference>
<evidence type="ECO:0000256" key="8">
    <source>
        <dbReference type="ARBA" id="ARBA00023012"/>
    </source>
</evidence>
<dbReference type="Gene3D" id="1.10.287.130">
    <property type="match status" value="1"/>
</dbReference>
<comment type="caution">
    <text evidence="12">The sequence shown here is derived from an EMBL/GenBank/DDBJ whole genome shotgun (WGS) entry which is preliminary data.</text>
</comment>
<dbReference type="SMART" id="SM00388">
    <property type="entry name" value="HisKA"/>
    <property type="match status" value="1"/>
</dbReference>
<evidence type="ECO:0000259" key="10">
    <source>
        <dbReference type="PROSITE" id="PS50109"/>
    </source>
</evidence>
<evidence type="ECO:0000259" key="11">
    <source>
        <dbReference type="PROSITE" id="PS50110"/>
    </source>
</evidence>
<dbReference type="EC" id="2.7.13.3" evidence="2"/>
<dbReference type="PROSITE" id="PS50110">
    <property type="entry name" value="RESPONSE_REGULATORY"/>
    <property type="match status" value="1"/>
</dbReference>
<dbReference type="PROSITE" id="PS50109">
    <property type="entry name" value="HIS_KIN"/>
    <property type="match status" value="1"/>
</dbReference>
<dbReference type="PANTHER" id="PTHR43065">
    <property type="entry name" value="SENSOR HISTIDINE KINASE"/>
    <property type="match status" value="1"/>
</dbReference>
<dbReference type="InterPro" id="IPR005467">
    <property type="entry name" value="His_kinase_dom"/>
</dbReference>
<evidence type="ECO:0000256" key="4">
    <source>
        <dbReference type="ARBA" id="ARBA00022679"/>
    </source>
</evidence>
<dbReference type="InterPro" id="IPR036097">
    <property type="entry name" value="HisK_dim/P_sf"/>
</dbReference>
<feature type="modified residue" description="4-aspartylphosphate" evidence="9">
    <location>
        <position position="490"/>
    </location>
</feature>
<comment type="catalytic activity">
    <reaction evidence="1">
        <text>ATP + protein L-histidine = ADP + protein N-phospho-L-histidine.</text>
        <dbReference type="EC" id="2.7.13.3"/>
    </reaction>
</comment>
<dbReference type="GO" id="GO:0005524">
    <property type="term" value="F:ATP binding"/>
    <property type="evidence" value="ECO:0007669"/>
    <property type="project" value="UniProtKB-KW"/>
</dbReference>
<dbReference type="PRINTS" id="PR00344">
    <property type="entry name" value="BCTRLSENSOR"/>
</dbReference>
<dbReference type="Pfam" id="PF02518">
    <property type="entry name" value="HATPase_c"/>
    <property type="match status" value="1"/>
</dbReference>
<evidence type="ECO:0000256" key="6">
    <source>
        <dbReference type="ARBA" id="ARBA00022777"/>
    </source>
</evidence>
<dbReference type="GO" id="GO:0000155">
    <property type="term" value="F:phosphorelay sensor kinase activity"/>
    <property type="evidence" value="ECO:0007669"/>
    <property type="project" value="InterPro"/>
</dbReference>
<evidence type="ECO:0000256" key="3">
    <source>
        <dbReference type="ARBA" id="ARBA00022553"/>
    </source>
</evidence>
<dbReference type="InterPro" id="IPR003594">
    <property type="entry name" value="HATPase_dom"/>
</dbReference>
<evidence type="ECO:0000313" key="13">
    <source>
        <dbReference type="Proteomes" id="UP000252554"/>
    </source>
</evidence>
<accession>A0A365PYE3</accession>
<dbReference type="Pfam" id="PF00072">
    <property type="entry name" value="Response_reg"/>
    <property type="match status" value="1"/>
</dbReference>
<protein>
    <recommendedName>
        <fullName evidence="2">histidine kinase</fullName>
        <ecNumber evidence="2">2.7.13.3</ecNumber>
    </recommendedName>
</protein>
<dbReference type="EMBL" id="QNTV01000002">
    <property type="protein sequence ID" value="RBA61242.1"/>
    <property type="molecule type" value="Genomic_DNA"/>
</dbReference>
<dbReference type="Gene3D" id="3.30.565.10">
    <property type="entry name" value="Histidine kinase-like ATPase, C-terminal domain"/>
    <property type="match status" value="1"/>
</dbReference>
<dbReference type="Gene3D" id="3.40.50.2300">
    <property type="match status" value="1"/>
</dbReference>
<dbReference type="SUPFAM" id="SSF52172">
    <property type="entry name" value="CheY-like"/>
    <property type="match status" value="1"/>
</dbReference>
<keyword evidence="8" id="KW-0902">Two-component regulatory system</keyword>
<dbReference type="Pfam" id="PF00512">
    <property type="entry name" value="HisKA"/>
    <property type="match status" value="1"/>
</dbReference>
<evidence type="ECO:0000313" key="12">
    <source>
        <dbReference type="EMBL" id="RBA61242.1"/>
    </source>
</evidence>
<dbReference type="SMART" id="SM00387">
    <property type="entry name" value="HATPase_c"/>
    <property type="match status" value="1"/>
</dbReference>
<evidence type="ECO:0000256" key="7">
    <source>
        <dbReference type="ARBA" id="ARBA00022840"/>
    </source>
</evidence>
<name>A0A365PYE3_9GAMM</name>